<dbReference type="AlphaFoldDB" id="A0A9Q1HH68"/>
<evidence type="ECO:0000256" key="6">
    <source>
        <dbReference type="SAM" id="MobiDB-lite"/>
    </source>
</evidence>
<dbReference type="GO" id="GO:0016020">
    <property type="term" value="C:membrane"/>
    <property type="evidence" value="ECO:0007669"/>
    <property type="project" value="UniProtKB-SubCell"/>
</dbReference>
<feature type="transmembrane region" description="Helical" evidence="7">
    <location>
        <begin position="145"/>
        <end position="163"/>
    </location>
</feature>
<feature type="transmembrane region" description="Helical" evidence="7">
    <location>
        <begin position="170"/>
        <end position="188"/>
    </location>
</feature>
<dbReference type="OrthoDB" id="420606at2759"/>
<feature type="transmembrane region" description="Helical" evidence="7">
    <location>
        <begin position="106"/>
        <end position="125"/>
    </location>
</feature>
<evidence type="ECO:0000256" key="2">
    <source>
        <dbReference type="ARBA" id="ARBA00022692"/>
    </source>
</evidence>
<proteinExistence type="inferred from homology"/>
<evidence type="ECO:0000256" key="4">
    <source>
        <dbReference type="ARBA" id="ARBA00023136"/>
    </source>
</evidence>
<protein>
    <submittedName>
        <fullName evidence="8">Protein-cysteine N-palmitoyltransferase HHAT</fullName>
    </submittedName>
</protein>
<dbReference type="InterPro" id="IPR004299">
    <property type="entry name" value="MBOAT_fam"/>
</dbReference>
<feature type="transmembrane region" description="Helical" evidence="7">
    <location>
        <begin position="425"/>
        <end position="446"/>
    </location>
</feature>
<feature type="region of interest" description="Disordered" evidence="6">
    <location>
        <begin position="1"/>
        <end position="26"/>
    </location>
</feature>
<sequence>MSKTKAKDEIDASSDIKERRANDKSHSLQAKASDDLYASLPRLEIFFYGAFLVWSYSTIIYRFCQLSKSKERELLQYNYIEEGWWFKRGQDSDFEWNYWKSLMSPFFVGSIIAYIGFTRAVEFLVPKHRETFLPIGCLTFLFMFYNWRVVAYLIVQTFVTYIVSRTRRRSLVWVTAVGQMAILNMDSLEGYLKDLIASDNIDDLVFLTALCILKFISFSLDCCDETNIPSCTKTGRKQDSFLDLFVYTFYLPLFLIGPILVYSKFRQQMNQPVNPWDKQKYNQCFWEALHYFGWMLGVEVFLHYSYHPSLSFDTITLKHATYVETAGYVMCSLLYFQMKYMALYGFPRLLCLLDGLDSPKPPMCIHAMYSFKDMWRFFDRGLHVFLVRHVYIPMGGSKAGVLRQQLASICCFAMVYYWHGGSTHVLYWAILNWFGLTIETIGETLIKLKLSHKMPSWVSSAMQRRLVAVLRGVMYLMLAPSNIFFLAGVKVGLMVTKKTIFTSNLFHTFLSFFFYYCIVQVLLEVYHKWGKKNICNKTYYYIGGRQENKQKAN</sequence>
<feature type="transmembrane region" description="Helical" evidence="7">
    <location>
        <begin position="505"/>
        <end position="523"/>
    </location>
</feature>
<feature type="transmembrane region" description="Helical" evidence="7">
    <location>
        <begin position="45"/>
        <end position="64"/>
    </location>
</feature>
<keyword evidence="3 7" id="KW-1133">Transmembrane helix</keyword>
<comment type="subcellular location">
    <subcellularLocation>
        <location evidence="1">Membrane</location>
        <topology evidence="1">Multi-pass membrane protein</topology>
    </subcellularLocation>
</comment>
<reference evidence="8" key="1">
    <citation type="submission" date="2021-10" db="EMBL/GenBank/DDBJ databases">
        <title>Tropical sea cucumber genome reveals ecological adaptation and Cuvierian tubules defense mechanism.</title>
        <authorList>
            <person name="Chen T."/>
        </authorList>
    </citation>
    <scope>NUCLEOTIDE SEQUENCE</scope>
    <source>
        <strain evidence="8">Nanhai2018</strain>
        <tissue evidence="8">Muscle</tissue>
    </source>
</reference>
<dbReference type="GO" id="GO:0016409">
    <property type="term" value="F:palmitoyltransferase activity"/>
    <property type="evidence" value="ECO:0007669"/>
    <property type="project" value="TreeGrafter"/>
</dbReference>
<gene>
    <name evidence="8" type="ORF">HOLleu_07725</name>
</gene>
<name>A0A9Q1HH68_HOLLE</name>
<evidence type="ECO:0000256" key="7">
    <source>
        <dbReference type="SAM" id="Phobius"/>
    </source>
</evidence>
<dbReference type="EMBL" id="JAIZAY010000003">
    <property type="protein sequence ID" value="KAJ8044851.1"/>
    <property type="molecule type" value="Genomic_DNA"/>
</dbReference>
<evidence type="ECO:0000313" key="8">
    <source>
        <dbReference type="EMBL" id="KAJ8044851.1"/>
    </source>
</evidence>
<comment type="caution">
    <text evidence="8">The sequence shown here is derived from an EMBL/GenBank/DDBJ whole genome shotgun (WGS) entry which is preliminary data.</text>
</comment>
<evidence type="ECO:0000256" key="3">
    <source>
        <dbReference type="ARBA" id="ARBA00022989"/>
    </source>
</evidence>
<dbReference type="InterPro" id="IPR051085">
    <property type="entry name" value="MB_O-acyltransferase"/>
</dbReference>
<evidence type="ECO:0000256" key="1">
    <source>
        <dbReference type="ARBA" id="ARBA00004141"/>
    </source>
</evidence>
<organism evidence="8 9">
    <name type="scientific">Holothuria leucospilota</name>
    <name type="common">Black long sea cucumber</name>
    <name type="synonym">Mertensiothuria leucospilota</name>
    <dbReference type="NCBI Taxonomy" id="206669"/>
    <lineage>
        <taxon>Eukaryota</taxon>
        <taxon>Metazoa</taxon>
        <taxon>Echinodermata</taxon>
        <taxon>Eleutherozoa</taxon>
        <taxon>Echinozoa</taxon>
        <taxon>Holothuroidea</taxon>
        <taxon>Aspidochirotacea</taxon>
        <taxon>Aspidochirotida</taxon>
        <taxon>Holothuriidae</taxon>
        <taxon>Holothuria</taxon>
    </lineage>
</organism>
<keyword evidence="2 7" id="KW-0812">Transmembrane</keyword>
<dbReference type="Pfam" id="PF03062">
    <property type="entry name" value="MBOAT"/>
    <property type="match status" value="1"/>
</dbReference>
<dbReference type="Proteomes" id="UP001152320">
    <property type="component" value="Chromosome 3"/>
</dbReference>
<dbReference type="PANTHER" id="PTHR13285">
    <property type="entry name" value="ACYLTRANSFERASE"/>
    <property type="match status" value="1"/>
</dbReference>
<feature type="transmembrane region" description="Helical" evidence="7">
    <location>
        <begin position="244"/>
        <end position="263"/>
    </location>
</feature>
<feature type="transmembrane region" description="Helical" evidence="7">
    <location>
        <begin position="284"/>
        <end position="306"/>
    </location>
</feature>
<evidence type="ECO:0000313" key="9">
    <source>
        <dbReference type="Proteomes" id="UP001152320"/>
    </source>
</evidence>
<evidence type="ECO:0000256" key="5">
    <source>
        <dbReference type="ARBA" id="ARBA00038268"/>
    </source>
</evidence>
<dbReference type="PANTHER" id="PTHR13285:SF18">
    <property type="entry name" value="PROTEIN-CYSTEINE N-PALMITOYLTRANSFERASE RASP"/>
    <property type="match status" value="1"/>
</dbReference>
<accession>A0A9Q1HH68</accession>
<feature type="transmembrane region" description="Helical" evidence="7">
    <location>
        <begin position="466"/>
        <end position="485"/>
    </location>
</feature>
<keyword evidence="9" id="KW-1185">Reference proteome</keyword>
<keyword evidence="4 7" id="KW-0472">Membrane</keyword>
<dbReference type="GO" id="GO:0005783">
    <property type="term" value="C:endoplasmic reticulum"/>
    <property type="evidence" value="ECO:0007669"/>
    <property type="project" value="TreeGrafter"/>
</dbReference>
<comment type="similarity">
    <text evidence="5">Belongs to the membrane-bound acyltransferase family. HHAT subfamily.</text>
</comment>